<evidence type="ECO:0000313" key="4">
    <source>
        <dbReference type="EMBL" id="MFH4978789.1"/>
    </source>
</evidence>
<evidence type="ECO:0000259" key="3">
    <source>
        <dbReference type="Pfam" id="PF21539"/>
    </source>
</evidence>
<feature type="region of interest" description="Disordered" evidence="1">
    <location>
        <begin position="118"/>
        <end position="154"/>
    </location>
</feature>
<feature type="compositionally biased region" description="Polar residues" evidence="1">
    <location>
        <begin position="1"/>
        <end position="29"/>
    </location>
</feature>
<dbReference type="Proteomes" id="UP001608902">
    <property type="component" value="Unassembled WGS sequence"/>
</dbReference>
<name>A0ABD6EKV5_9BILA</name>
<protein>
    <recommendedName>
        <fullName evidence="6">Mediator complex subunit 15</fullName>
    </recommendedName>
</protein>
<feature type="compositionally biased region" description="Polar residues" evidence="1">
    <location>
        <begin position="293"/>
        <end position="303"/>
    </location>
</feature>
<evidence type="ECO:0000313" key="5">
    <source>
        <dbReference type="Proteomes" id="UP001608902"/>
    </source>
</evidence>
<organism evidence="4 5">
    <name type="scientific">Gnathostoma spinigerum</name>
    <dbReference type="NCBI Taxonomy" id="75299"/>
    <lineage>
        <taxon>Eukaryota</taxon>
        <taxon>Metazoa</taxon>
        <taxon>Ecdysozoa</taxon>
        <taxon>Nematoda</taxon>
        <taxon>Chromadorea</taxon>
        <taxon>Rhabditida</taxon>
        <taxon>Spirurina</taxon>
        <taxon>Gnathostomatomorpha</taxon>
        <taxon>Gnathostomatoidea</taxon>
        <taxon>Gnathostomatidae</taxon>
        <taxon>Gnathostoma</taxon>
    </lineage>
</organism>
<feature type="domain" description="ARC105/Med15 mediator subunit C-terminal" evidence="3">
    <location>
        <begin position="466"/>
        <end position="568"/>
    </location>
</feature>
<evidence type="ECO:0008006" key="6">
    <source>
        <dbReference type="Google" id="ProtNLM"/>
    </source>
</evidence>
<feature type="compositionally biased region" description="Low complexity" evidence="1">
    <location>
        <begin position="131"/>
        <end position="154"/>
    </location>
</feature>
<feature type="domain" description="ARC105/Med15 mediator subunit central" evidence="2">
    <location>
        <begin position="173"/>
        <end position="269"/>
    </location>
</feature>
<evidence type="ECO:0000256" key="1">
    <source>
        <dbReference type="SAM" id="MobiDB-lite"/>
    </source>
</evidence>
<dbReference type="InterPro" id="IPR048386">
    <property type="entry name" value="Med15_C"/>
</dbReference>
<dbReference type="Pfam" id="PF21538">
    <property type="entry name" value="Med15_M"/>
    <property type="match status" value="1"/>
</dbReference>
<gene>
    <name evidence="4" type="ORF">AB6A40_005498</name>
</gene>
<feature type="region of interest" description="Disordered" evidence="1">
    <location>
        <begin position="1"/>
        <end position="70"/>
    </location>
</feature>
<proteinExistence type="predicted"/>
<dbReference type="EMBL" id="JBGFUD010003533">
    <property type="protein sequence ID" value="MFH4978789.1"/>
    <property type="molecule type" value="Genomic_DNA"/>
</dbReference>
<dbReference type="Pfam" id="PF21539">
    <property type="entry name" value="Med15_C"/>
    <property type="match status" value="1"/>
</dbReference>
<keyword evidence="5" id="KW-1185">Reference proteome</keyword>
<comment type="caution">
    <text evidence="4">The sequence shown here is derived from an EMBL/GenBank/DDBJ whole genome shotgun (WGS) entry which is preliminary data.</text>
</comment>
<sequence>MMQPKQASPQGVNVNMSPSSAQQPATINLPSVPHQPSYGMMSTPVSNSPQLPPQQQIPIRTSRTDQGGMSTEMMQRDMKPLRGTWKQPRAAGSASENGTAGFTTMYSATTPTVIPSDSYGVDQMLSSTSYPHVRPQSQQVSPQQQQQQPQPHQQSVLENLINSPQFGSQPSSQKMYADKLRVLRPYCESLKAKAQQCRMEGNEDAAKKFDMMCGVLEGRTRVSFEYLQQIEAWIYKKQEFLSGTRIPPASSSPSQPQPLVDAVNAVLLNGDTSQTAYDGRLPSGNAPAIPGAQWQSSPMQNSPHGPPTILSPLGLGNQPMSTALPPPPHLHGQQSQMTSPHGAPLQRPLDRPPTYYSRHSPYPQPQHIRPNAPQYQQQQQPTGRRIPPRTVSSFGPLKRRKTAPMAPISVSSGLPAMDSAIRESCGDVGGNVYGNGVEDLYGMDDFLPTPLEALSSNSLSQMGGQLPESARCEFMSLPETFIVDPNFEQTQDSSGVIVKCTLTSYPVPPLRLVIPRTYPNGMITVDRAALDLDSFFFDDLQNVIHEQLARPGLRTITDYLTAWEATVRNYHMEHPQQTTLPTSFDDIFAASTFDDILS</sequence>
<evidence type="ECO:0000259" key="2">
    <source>
        <dbReference type="Pfam" id="PF21538"/>
    </source>
</evidence>
<reference evidence="4 5" key="1">
    <citation type="submission" date="2024-08" db="EMBL/GenBank/DDBJ databases">
        <title>Gnathostoma spinigerum genome.</title>
        <authorList>
            <person name="Gonzalez-Bertolin B."/>
            <person name="Monzon S."/>
            <person name="Zaballos A."/>
            <person name="Jimenez P."/>
            <person name="Dekumyoy P."/>
            <person name="Varona S."/>
            <person name="Cuesta I."/>
            <person name="Sumanam S."/>
            <person name="Adisakwattana P."/>
            <person name="Gasser R.B."/>
            <person name="Hernandez-Gonzalez A."/>
            <person name="Young N.D."/>
            <person name="Perteguer M.J."/>
        </authorList>
    </citation>
    <scope>NUCLEOTIDE SEQUENCE [LARGE SCALE GENOMIC DNA]</scope>
    <source>
        <strain evidence="4">AL3</strain>
        <tissue evidence="4">Liver</tissue>
    </source>
</reference>
<dbReference type="AlphaFoldDB" id="A0ABD6EKV5"/>
<accession>A0ABD6EKV5</accession>
<feature type="region of interest" description="Disordered" evidence="1">
    <location>
        <begin position="274"/>
        <end position="403"/>
    </location>
</feature>
<dbReference type="InterPro" id="IPR048385">
    <property type="entry name" value="Med15_central"/>
</dbReference>
<feature type="compositionally biased region" description="Low complexity" evidence="1">
    <location>
        <begin position="369"/>
        <end position="389"/>
    </location>
</feature>